<dbReference type="PRINTS" id="PR00038">
    <property type="entry name" value="HTHLUXR"/>
</dbReference>
<dbReference type="RefSeq" id="WP_015637076.1">
    <property type="nucleotide sequence ID" value="NC_021237.1"/>
</dbReference>
<dbReference type="SUPFAM" id="SSF75516">
    <property type="entry name" value="Pheromone-binding domain of LuxR-like quorum-sensing transcription factors"/>
    <property type="match status" value="1"/>
</dbReference>
<dbReference type="SMART" id="SM00421">
    <property type="entry name" value="HTH_LUXR"/>
    <property type="match status" value="1"/>
</dbReference>
<evidence type="ECO:0000256" key="2">
    <source>
        <dbReference type="ARBA" id="ARBA00023125"/>
    </source>
</evidence>
<dbReference type="Proteomes" id="UP000013940">
    <property type="component" value="Chromosome"/>
</dbReference>
<accession>A0A2C9ETM1</accession>
<keyword evidence="2" id="KW-0238">DNA-binding</keyword>
<dbReference type="PANTHER" id="PTHR44688:SF16">
    <property type="entry name" value="DNA-BINDING TRANSCRIPTIONAL ACTIVATOR DEVR_DOSR"/>
    <property type="match status" value="1"/>
</dbReference>
<sequence length="252" mass="28262">MQSRLAEFDTHLLSGNSLHERMTGTMTLASELGFDALVYDYSPVPFDQAGELIIPSAMVCNTPRDWLELWCDQGYYHIDPVQQVALDSSSPFIWSYKPEAETVLRQALGQQHAPVSSYLHHHQMAHGMTVPIHLPRGGFASLTGLRSGNATVALQDLQQVQGHFTLLAHALQEHLYPQLSKCVRSYPVDLTRRERECLKWAAEGMTSGEIAERLQRSQATINLHLTSAMHKLGARNRVQAVVRAIHYRLLGN</sequence>
<dbReference type="eggNOG" id="COG2197">
    <property type="taxonomic scope" value="Bacteria"/>
</dbReference>
<dbReference type="PANTHER" id="PTHR44688">
    <property type="entry name" value="DNA-BINDING TRANSCRIPTIONAL ACTIVATOR DEVR_DOSR"/>
    <property type="match status" value="1"/>
</dbReference>
<keyword evidence="1" id="KW-0805">Transcription regulation</keyword>
<dbReference type="InterPro" id="IPR036693">
    <property type="entry name" value="TF_LuxR_autoind-bd_dom_sf"/>
</dbReference>
<evidence type="ECO:0000256" key="1">
    <source>
        <dbReference type="ARBA" id="ARBA00023015"/>
    </source>
</evidence>
<proteinExistence type="predicted"/>
<name>A0A2C9ETM1_PSEPH</name>
<gene>
    <name evidence="5" type="ORF">PFLCHA0_c52710</name>
</gene>
<dbReference type="CDD" id="cd06170">
    <property type="entry name" value="LuxR_C_like"/>
    <property type="match status" value="1"/>
</dbReference>
<evidence type="ECO:0000313" key="6">
    <source>
        <dbReference type="Proteomes" id="UP000013940"/>
    </source>
</evidence>
<dbReference type="SUPFAM" id="SSF46894">
    <property type="entry name" value="C-terminal effector domain of the bipartite response regulators"/>
    <property type="match status" value="1"/>
</dbReference>
<dbReference type="Pfam" id="PF03472">
    <property type="entry name" value="Autoind_bind"/>
    <property type="match status" value="1"/>
</dbReference>
<dbReference type="InterPro" id="IPR036388">
    <property type="entry name" value="WH-like_DNA-bd_sf"/>
</dbReference>
<dbReference type="InterPro" id="IPR000792">
    <property type="entry name" value="Tscrpt_reg_LuxR_C"/>
</dbReference>
<protein>
    <submittedName>
        <fullName evidence="5">Autoinducer-binding transcriptional regulator, LuxR family</fullName>
    </submittedName>
</protein>
<organism evidence="5 6">
    <name type="scientific">Pseudomonas protegens (strain DSM 19095 / LMG 27888 / CFBP 6595 / CHA0)</name>
    <dbReference type="NCBI Taxonomy" id="1124983"/>
    <lineage>
        <taxon>Bacteria</taxon>
        <taxon>Pseudomonadati</taxon>
        <taxon>Pseudomonadota</taxon>
        <taxon>Gammaproteobacteria</taxon>
        <taxon>Pseudomonadales</taxon>
        <taxon>Pseudomonadaceae</taxon>
        <taxon>Pseudomonas</taxon>
    </lineage>
</organism>
<dbReference type="Gene3D" id="3.30.450.80">
    <property type="entry name" value="Transcription factor LuxR-like, autoinducer-binding domain"/>
    <property type="match status" value="1"/>
</dbReference>
<dbReference type="EMBL" id="CP003190">
    <property type="protein sequence ID" value="AGL87013.1"/>
    <property type="molecule type" value="Genomic_DNA"/>
</dbReference>
<dbReference type="KEGG" id="pprc:PFLCHA0_c52710"/>
<dbReference type="AlphaFoldDB" id="A0A2C9ETM1"/>
<keyword evidence="3" id="KW-0804">Transcription</keyword>
<dbReference type="GO" id="GO:0003677">
    <property type="term" value="F:DNA binding"/>
    <property type="evidence" value="ECO:0007669"/>
    <property type="project" value="UniProtKB-KW"/>
</dbReference>
<dbReference type="PROSITE" id="PS50043">
    <property type="entry name" value="HTH_LUXR_2"/>
    <property type="match status" value="1"/>
</dbReference>
<dbReference type="Gene3D" id="1.10.10.10">
    <property type="entry name" value="Winged helix-like DNA-binding domain superfamily/Winged helix DNA-binding domain"/>
    <property type="match status" value="1"/>
</dbReference>
<dbReference type="Pfam" id="PF00196">
    <property type="entry name" value="GerE"/>
    <property type="match status" value="1"/>
</dbReference>
<dbReference type="InterPro" id="IPR005143">
    <property type="entry name" value="TF_LuxR_autoind-bd_dom"/>
</dbReference>
<dbReference type="GeneID" id="57478267"/>
<dbReference type="InterPro" id="IPR016032">
    <property type="entry name" value="Sig_transdc_resp-reg_C-effctor"/>
</dbReference>
<dbReference type="GO" id="GO:0006355">
    <property type="term" value="P:regulation of DNA-templated transcription"/>
    <property type="evidence" value="ECO:0007669"/>
    <property type="project" value="InterPro"/>
</dbReference>
<evidence type="ECO:0000256" key="3">
    <source>
        <dbReference type="ARBA" id="ARBA00023163"/>
    </source>
</evidence>
<evidence type="ECO:0000259" key="4">
    <source>
        <dbReference type="PROSITE" id="PS50043"/>
    </source>
</evidence>
<feature type="domain" description="HTH luxR-type" evidence="4">
    <location>
        <begin position="183"/>
        <end position="248"/>
    </location>
</feature>
<dbReference type="HOGENOM" id="CLU_072786_0_0_6"/>
<reference evidence="6" key="1">
    <citation type="journal article" date="2014" name="Genome Announc.">
        <title>Full-genome sequence of the plant growth-promoting bacterium Pseudomonas protegens CHA0.</title>
        <authorList>
            <person name="Jousset A."/>
            <person name="Schuldes J."/>
            <person name="Keel C."/>
            <person name="Maurhofer M."/>
            <person name="Daniel R."/>
            <person name="Scheu S."/>
            <person name="Thuermer A."/>
        </authorList>
    </citation>
    <scope>NUCLEOTIDE SEQUENCE [LARGE SCALE GENOMIC DNA]</scope>
    <source>
        <strain evidence="6">DSM 19095 / LMG 27888 / CFBP 6595 / CHA0</strain>
    </source>
</reference>
<dbReference type="PROSITE" id="PS00622">
    <property type="entry name" value="HTH_LUXR_1"/>
    <property type="match status" value="1"/>
</dbReference>
<evidence type="ECO:0000313" key="5">
    <source>
        <dbReference type="EMBL" id="AGL87013.1"/>
    </source>
</evidence>